<dbReference type="PANTHER" id="PTHR43767:SF12">
    <property type="entry name" value="AMP-DEPENDENT SYNTHETASE AND LIGASE"/>
    <property type="match status" value="1"/>
</dbReference>
<dbReference type="Pfam" id="PF13193">
    <property type="entry name" value="AMP-binding_C"/>
    <property type="match status" value="1"/>
</dbReference>
<dbReference type="AlphaFoldDB" id="A0AAJ6DEA9"/>
<dbReference type="InterPro" id="IPR020845">
    <property type="entry name" value="AMP-binding_CS"/>
</dbReference>
<protein>
    <submittedName>
        <fullName evidence="5">AMP-binding protein</fullName>
    </submittedName>
</protein>
<feature type="domain" description="AMP-dependent synthetase/ligase" evidence="3">
    <location>
        <begin position="10"/>
        <end position="366"/>
    </location>
</feature>
<dbReference type="Pfam" id="PF00501">
    <property type="entry name" value="AMP-binding"/>
    <property type="match status" value="1"/>
</dbReference>
<accession>A0AAJ6DEA9</accession>
<dbReference type="InterPro" id="IPR050237">
    <property type="entry name" value="ATP-dep_AMP-bd_enzyme"/>
</dbReference>
<evidence type="ECO:0000313" key="6">
    <source>
        <dbReference type="Proteomes" id="UP001224674"/>
    </source>
</evidence>
<dbReference type="Gene3D" id="3.40.50.12780">
    <property type="entry name" value="N-terminal domain of ligase-like"/>
    <property type="match status" value="1"/>
</dbReference>
<dbReference type="GO" id="GO:0016877">
    <property type="term" value="F:ligase activity, forming carbon-sulfur bonds"/>
    <property type="evidence" value="ECO:0007669"/>
    <property type="project" value="UniProtKB-ARBA"/>
</dbReference>
<name>A0AAJ6DEA9_9MICC</name>
<dbReference type="InterPro" id="IPR000873">
    <property type="entry name" value="AMP-dep_synth/lig_dom"/>
</dbReference>
<reference evidence="5 6" key="1">
    <citation type="submission" date="2023-03" db="EMBL/GenBank/DDBJ databases">
        <title>Complete genome sequences of several Auritidibacter ignavus strains isolated from ear infections.</title>
        <authorList>
            <person name="Baehr T."/>
            <person name="Baumhoegger A.M."/>
        </authorList>
    </citation>
    <scope>NUCLEOTIDE SEQUENCE [LARGE SCALE GENOMIC DNA]</scope>
    <source>
        <strain evidence="5 6">BABAE-6</strain>
    </source>
</reference>
<organism evidence="5 6">
    <name type="scientific">Auritidibacter ignavus</name>
    <dbReference type="NCBI Taxonomy" id="678932"/>
    <lineage>
        <taxon>Bacteria</taxon>
        <taxon>Bacillati</taxon>
        <taxon>Actinomycetota</taxon>
        <taxon>Actinomycetes</taxon>
        <taxon>Micrococcales</taxon>
        <taxon>Micrococcaceae</taxon>
        <taxon>Auritidibacter</taxon>
    </lineage>
</organism>
<dbReference type="Proteomes" id="UP001224674">
    <property type="component" value="Chromosome"/>
</dbReference>
<evidence type="ECO:0000256" key="1">
    <source>
        <dbReference type="ARBA" id="ARBA00006432"/>
    </source>
</evidence>
<dbReference type="PROSITE" id="PS00455">
    <property type="entry name" value="AMP_BINDING"/>
    <property type="match status" value="1"/>
</dbReference>
<dbReference type="InterPro" id="IPR042099">
    <property type="entry name" value="ANL_N_sf"/>
</dbReference>
<comment type="similarity">
    <text evidence="1">Belongs to the ATP-dependent AMP-binding enzyme family.</text>
</comment>
<keyword evidence="2" id="KW-0436">Ligase</keyword>
<evidence type="ECO:0000256" key="2">
    <source>
        <dbReference type="ARBA" id="ARBA00022598"/>
    </source>
</evidence>
<dbReference type="PANTHER" id="PTHR43767">
    <property type="entry name" value="LONG-CHAIN-FATTY-ACID--COA LIGASE"/>
    <property type="match status" value="1"/>
</dbReference>
<evidence type="ECO:0000313" key="5">
    <source>
        <dbReference type="EMBL" id="WGH92413.1"/>
    </source>
</evidence>
<dbReference type="SUPFAM" id="SSF56801">
    <property type="entry name" value="Acetyl-CoA synthetase-like"/>
    <property type="match status" value="1"/>
</dbReference>
<proteinExistence type="inferred from homology"/>
<dbReference type="InterPro" id="IPR025110">
    <property type="entry name" value="AMP-bd_C"/>
</dbReference>
<keyword evidence="6" id="KW-1185">Reference proteome</keyword>
<feature type="domain" description="AMP-binding enzyme C-terminal" evidence="4">
    <location>
        <begin position="416"/>
        <end position="491"/>
    </location>
</feature>
<evidence type="ECO:0000259" key="3">
    <source>
        <dbReference type="Pfam" id="PF00501"/>
    </source>
</evidence>
<gene>
    <name evidence="5" type="ORF">QDX21_08785</name>
</gene>
<dbReference type="RefSeq" id="WP_279674525.1">
    <property type="nucleotide sequence ID" value="NZ_CP122566.1"/>
</dbReference>
<dbReference type="EMBL" id="CP122566">
    <property type="protein sequence ID" value="WGH92413.1"/>
    <property type="molecule type" value="Genomic_DNA"/>
</dbReference>
<sequence length="516" mass="56192">MTNLVDIIWNHAQQQPEANALREGVDEAERTWSYDRLARNISGVIPEFQRRGIKPGDRVLFVVPTSAEFVLAYHALAALGAIAVTVNAACTARELQYFIEDSEPVLALGWKEDGKGFEQLEKAAKATDVPTWILEPGVFDDLVADSLAEPADLADGTPMAILYTSGTTGRPKGAVLTHNNIMACGRMAATTNELGSSDSLGTGLPMFHVFAQVAVMHTVFHGGASLSLLRPFTPHGMMEMMVKHQLTSASGVPTMWNAMLHVPNPYRPEDFSNMQKVTSGGAALPIQVAKKFYQAFGGDVIEGYGLTETTGYGIGNRPHATRKEGSIGLPVEGVDVAILDDNGQELGVNEIGEIALDGPIVMKEYWGRPEATAATFSGRWFRTGDLGRIDEDGYVFIVDRKKDLIIRGGYNVYPREVEEVLYTHPDVVEAAVAGVPDEHLGEEIAAVITLRPDATPDAPALKEWLGEYLAHYKIPRIYHFVESLPKGATGKILKRAIDRDELRDQGVRVSSAPQRS</sequence>
<dbReference type="InterPro" id="IPR045851">
    <property type="entry name" value="AMP-bd_C_sf"/>
</dbReference>
<evidence type="ECO:0000259" key="4">
    <source>
        <dbReference type="Pfam" id="PF13193"/>
    </source>
</evidence>
<dbReference type="FunFam" id="3.30.300.30:FF:000008">
    <property type="entry name" value="2,3-dihydroxybenzoate-AMP ligase"/>
    <property type="match status" value="1"/>
</dbReference>
<dbReference type="Gene3D" id="3.30.300.30">
    <property type="match status" value="1"/>
</dbReference>